<reference evidence="2" key="1">
    <citation type="submission" date="2020-05" db="UniProtKB">
        <authorList>
            <consortium name="EnsemblMetazoa"/>
        </authorList>
    </citation>
    <scope>IDENTIFICATION</scope>
    <source>
        <strain evidence="2">USDA</strain>
    </source>
</reference>
<keyword evidence="3" id="KW-1185">Reference proteome</keyword>
<accession>A0A1I8P334</accession>
<dbReference type="OrthoDB" id="8010799at2759"/>
<evidence type="ECO:0000313" key="2">
    <source>
        <dbReference type="EnsemblMetazoa" id="SCAU004414-PA"/>
    </source>
</evidence>
<sequence length="139" mass="15383">MSRLAALLVVAVLATLIKQPEAQSCLPGPQVFGHSFFGQEVSGAYIPQAYNYMFKDRGNNRRQEINLNYNYTAPEPITEILIFTENQAGGSSSASILNGGIGQTWVSMRVTGRNTYFLRYMVVIFCKGSKTPEQVHGIE</sequence>
<dbReference type="AlphaFoldDB" id="A0A1I8P334"/>
<evidence type="ECO:0000313" key="3">
    <source>
        <dbReference type="Proteomes" id="UP000095300"/>
    </source>
</evidence>
<dbReference type="InterPro" id="IPR031734">
    <property type="entry name" value="MBF2"/>
</dbReference>
<proteinExistence type="predicted"/>
<feature type="chain" id="PRO_5009325956" evidence="1">
    <location>
        <begin position="23"/>
        <end position="139"/>
    </location>
</feature>
<dbReference type="Pfam" id="PF15868">
    <property type="entry name" value="MBF2"/>
    <property type="match status" value="1"/>
</dbReference>
<protein>
    <submittedName>
        <fullName evidence="2">Uncharacterized protein</fullName>
    </submittedName>
</protein>
<dbReference type="EnsemblMetazoa" id="SCAU004414-RA">
    <property type="protein sequence ID" value="SCAU004414-PA"/>
    <property type="gene ID" value="SCAU004414"/>
</dbReference>
<dbReference type="VEuPathDB" id="VectorBase:SCAU004414"/>
<feature type="signal peptide" evidence="1">
    <location>
        <begin position="1"/>
        <end position="22"/>
    </location>
</feature>
<dbReference type="Proteomes" id="UP000095300">
    <property type="component" value="Unassembled WGS sequence"/>
</dbReference>
<dbReference type="KEGG" id="scac:106096044"/>
<gene>
    <name evidence="2" type="primary">106096044</name>
</gene>
<evidence type="ECO:0000256" key="1">
    <source>
        <dbReference type="SAM" id="SignalP"/>
    </source>
</evidence>
<keyword evidence="1" id="KW-0732">Signal</keyword>
<organism evidence="2 3">
    <name type="scientific">Stomoxys calcitrans</name>
    <name type="common">Stable fly</name>
    <name type="synonym">Conops calcitrans</name>
    <dbReference type="NCBI Taxonomy" id="35570"/>
    <lineage>
        <taxon>Eukaryota</taxon>
        <taxon>Metazoa</taxon>
        <taxon>Ecdysozoa</taxon>
        <taxon>Arthropoda</taxon>
        <taxon>Hexapoda</taxon>
        <taxon>Insecta</taxon>
        <taxon>Pterygota</taxon>
        <taxon>Neoptera</taxon>
        <taxon>Endopterygota</taxon>
        <taxon>Diptera</taxon>
        <taxon>Brachycera</taxon>
        <taxon>Muscomorpha</taxon>
        <taxon>Muscoidea</taxon>
        <taxon>Muscidae</taxon>
        <taxon>Stomoxys</taxon>
    </lineage>
</organism>
<name>A0A1I8P334_STOCA</name>